<evidence type="ECO:0000256" key="2">
    <source>
        <dbReference type="ARBA" id="ARBA00022691"/>
    </source>
</evidence>
<dbReference type="SMART" id="SM00729">
    <property type="entry name" value="Elp3"/>
    <property type="match status" value="1"/>
</dbReference>
<dbReference type="PANTHER" id="PTHR43409:SF16">
    <property type="entry name" value="SLR0320 PROTEIN"/>
    <property type="match status" value="1"/>
</dbReference>
<dbReference type="GO" id="GO:0003824">
    <property type="term" value="F:catalytic activity"/>
    <property type="evidence" value="ECO:0007669"/>
    <property type="project" value="InterPro"/>
</dbReference>
<evidence type="ECO:0000313" key="7">
    <source>
        <dbReference type="EMBL" id="GAH52064.1"/>
    </source>
</evidence>
<organism evidence="7">
    <name type="scientific">marine sediment metagenome</name>
    <dbReference type="NCBI Taxonomy" id="412755"/>
    <lineage>
        <taxon>unclassified sequences</taxon>
        <taxon>metagenomes</taxon>
        <taxon>ecological metagenomes</taxon>
    </lineage>
</organism>
<dbReference type="PROSITE" id="PS51918">
    <property type="entry name" value="RADICAL_SAM"/>
    <property type="match status" value="1"/>
</dbReference>
<evidence type="ECO:0000259" key="6">
    <source>
        <dbReference type="PROSITE" id="PS51918"/>
    </source>
</evidence>
<reference evidence="7" key="1">
    <citation type="journal article" date="2014" name="Front. Microbiol.">
        <title>High frequency of phylogenetically diverse reductive dehalogenase-homologous genes in deep subseafloor sedimentary metagenomes.</title>
        <authorList>
            <person name="Kawai M."/>
            <person name="Futagami T."/>
            <person name="Toyoda A."/>
            <person name="Takaki Y."/>
            <person name="Nishi S."/>
            <person name="Hori S."/>
            <person name="Arai W."/>
            <person name="Tsubouchi T."/>
            <person name="Morono Y."/>
            <person name="Uchiyama I."/>
            <person name="Ito T."/>
            <person name="Fujiyama A."/>
            <person name="Inagaki F."/>
            <person name="Takami H."/>
        </authorList>
    </citation>
    <scope>NUCLEOTIDE SEQUENCE</scope>
    <source>
        <strain evidence="7">Expedition CK06-06</strain>
    </source>
</reference>
<dbReference type="InterPro" id="IPR058240">
    <property type="entry name" value="rSAM_sf"/>
</dbReference>
<name>X1HE07_9ZZZZ</name>
<protein>
    <recommendedName>
        <fullName evidence="6">Radical SAM core domain-containing protein</fullName>
    </recommendedName>
</protein>
<evidence type="ECO:0000256" key="5">
    <source>
        <dbReference type="ARBA" id="ARBA00023014"/>
    </source>
</evidence>
<keyword evidence="5" id="KW-0411">Iron-sulfur</keyword>
<accession>X1HE07</accession>
<evidence type="ECO:0000256" key="4">
    <source>
        <dbReference type="ARBA" id="ARBA00023004"/>
    </source>
</evidence>
<proteinExistence type="predicted"/>
<evidence type="ECO:0000256" key="1">
    <source>
        <dbReference type="ARBA" id="ARBA00001966"/>
    </source>
</evidence>
<dbReference type="Gene3D" id="3.30.750.200">
    <property type="match status" value="1"/>
</dbReference>
<dbReference type="Pfam" id="PF04055">
    <property type="entry name" value="Radical_SAM"/>
    <property type="match status" value="1"/>
</dbReference>
<keyword evidence="4" id="KW-0408">Iron</keyword>
<dbReference type="AlphaFoldDB" id="X1HE07"/>
<keyword evidence="2" id="KW-0949">S-adenosyl-L-methionine</keyword>
<dbReference type="PANTHER" id="PTHR43409">
    <property type="entry name" value="ANAEROBIC MAGNESIUM-PROTOPORPHYRIN IX MONOMETHYL ESTER CYCLASE-RELATED"/>
    <property type="match status" value="1"/>
</dbReference>
<sequence length="213" mass="24845">DTFMVYKKRVYELMEFIGPLDISFRVLGRAGLDTKEDYRRLKDAGCEAIGWGIESGSQEILDKMNKQVTVKQNAEVIEWAQDLGILDRIFIILGFPGETKETLKETKRFIETTNPSQHISSTFQPYPGTQVWNDPKRFGVKKIYTDFSKYIQINGSGLGSHCNIDTEWMTREEFEKAQTDFRLWLNARRKRGPLQKYEEVLEAKWEKTLEARC</sequence>
<feature type="non-terminal residue" evidence="7">
    <location>
        <position position="1"/>
    </location>
</feature>
<feature type="domain" description="Radical SAM core" evidence="6">
    <location>
        <begin position="1"/>
        <end position="154"/>
    </location>
</feature>
<evidence type="ECO:0000256" key="3">
    <source>
        <dbReference type="ARBA" id="ARBA00022723"/>
    </source>
</evidence>
<dbReference type="EMBL" id="BARU01023346">
    <property type="protein sequence ID" value="GAH52064.1"/>
    <property type="molecule type" value="Genomic_DNA"/>
</dbReference>
<comment type="cofactor">
    <cofactor evidence="1">
        <name>[4Fe-4S] cluster</name>
        <dbReference type="ChEBI" id="CHEBI:49883"/>
    </cofactor>
</comment>
<dbReference type="GO" id="GO:0005829">
    <property type="term" value="C:cytosol"/>
    <property type="evidence" value="ECO:0007669"/>
    <property type="project" value="TreeGrafter"/>
</dbReference>
<dbReference type="GO" id="GO:0046872">
    <property type="term" value="F:metal ion binding"/>
    <property type="evidence" value="ECO:0007669"/>
    <property type="project" value="UniProtKB-KW"/>
</dbReference>
<dbReference type="InterPro" id="IPR051198">
    <property type="entry name" value="BchE-like"/>
</dbReference>
<dbReference type="InterPro" id="IPR006638">
    <property type="entry name" value="Elp3/MiaA/NifB-like_rSAM"/>
</dbReference>
<dbReference type="InterPro" id="IPR007197">
    <property type="entry name" value="rSAM"/>
</dbReference>
<dbReference type="SUPFAM" id="SSF102114">
    <property type="entry name" value="Radical SAM enzymes"/>
    <property type="match status" value="1"/>
</dbReference>
<keyword evidence="3" id="KW-0479">Metal-binding</keyword>
<dbReference type="GO" id="GO:0051536">
    <property type="term" value="F:iron-sulfur cluster binding"/>
    <property type="evidence" value="ECO:0007669"/>
    <property type="project" value="UniProtKB-KW"/>
</dbReference>
<comment type="caution">
    <text evidence="7">The sequence shown here is derived from an EMBL/GenBank/DDBJ whole genome shotgun (WGS) entry which is preliminary data.</text>
</comment>
<gene>
    <name evidence="7" type="ORF">S03H2_37903</name>
</gene>
<dbReference type="CDD" id="cd01335">
    <property type="entry name" value="Radical_SAM"/>
    <property type="match status" value="1"/>
</dbReference>